<feature type="binding site" evidence="5">
    <location>
        <position position="121"/>
    </location>
    <ligand>
        <name>Mg(2+)</name>
        <dbReference type="ChEBI" id="CHEBI:18420"/>
    </ligand>
</feature>
<protein>
    <recommendedName>
        <fullName evidence="2">Putative 4-hydroxy-4-methyl-2-oxoglutarate aldolase</fullName>
    </recommendedName>
    <alternativeName>
        <fullName evidence="3">Regulator of ribonuclease activity homolog</fullName>
    </alternativeName>
    <alternativeName>
        <fullName evidence="4">RraA-like protein</fullName>
    </alternativeName>
</protein>
<dbReference type="AlphaFoldDB" id="A0A512DTU9"/>
<comment type="caution">
    <text evidence="6">The sequence shown here is derived from an EMBL/GenBank/DDBJ whole genome shotgun (WGS) entry which is preliminary data.</text>
</comment>
<dbReference type="InterPro" id="IPR036704">
    <property type="entry name" value="RraA/RraA-like_sf"/>
</dbReference>
<evidence type="ECO:0000313" key="6">
    <source>
        <dbReference type="EMBL" id="GEO39867.1"/>
    </source>
</evidence>
<feature type="binding site" evidence="5">
    <location>
        <position position="120"/>
    </location>
    <ligand>
        <name>substrate</name>
    </ligand>
</feature>
<dbReference type="Proteomes" id="UP000321523">
    <property type="component" value="Unassembled WGS sequence"/>
</dbReference>
<organism evidence="6 7">
    <name type="scientific">Skermanella aerolata</name>
    <dbReference type="NCBI Taxonomy" id="393310"/>
    <lineage>
        <taxon>Bacteria</taxon>
        <taxon>Pseudomonadati</taxon>
        <taxon>Pseudomonadota</taxon>
        <taxon>Alphaproteobacteria</taxon>
        <taxon>Rhodospirillales</taxon>
        <taxon>Azospirillaceae</taxon>
        <taxon>Skermanella</taxon>
    </lineage>
</organism>
<dbReference type="GO" id="GO:0032259">
    <property type="term" value="P:methylation"/>
    <property type="evidence" value="ECO:0007669"/>
    <property type="project" value="UniProtKB-KW"/>
</dbReference>
<dbReference type="InterPro" id="IPR005493">
    <property type="entry name" value="RraA/RraA-like"/>
</dbReference>
<comment type="cofactor">
    <cofactor evidence="1">
        <name>a divalent metal cation</name>
        <dbReference type="ChEBI" id="CHEBI:60240"/>
    </cofactor>
</comment>
<keyword evidence="5" id="KW-0460">Magnesium</keyword>
<gene>
    <name evidence="6" type="ORF">SAE02_40150</name>
</gene>
<sequence>MTVTVHPTQPAPLAEGLLARWRRIPVSVIVDLAPDRQIDPGVKPLRPADLQPALFGRAVTARCDPPDFGSVLQSLEFVEPGNVLVIAAEGHAAHAMIGDVLGGYLHRKGAAGVVCDGAIRDTAGLAAMTGFSVYSRAVNPRGPTGAAKGEVNVAVDIGGCTVNPGDLIIGDGDGLAALTPANLASLIDAAEAKLALEAEWTARLTAGDRVGEIFGLP</sequence>
<proteinExistence type="predicted"/>
<keyword evidence="5" id="KW-0479">Metal-binding</keyword>
<dbReference type="EMBL" id="BJYZ01000018">
    <property type="protein sequence ID" value="GEO39867.1"/>
    <property type="molecule type" value="Genomic_DNA"/>
</dbReference>
<evidence type="ECO:0000256" key="2">
    <source>
        <dbReference type="ARBA" id="ARBA00016549"/>
    </source>
</evidence>
<dbReference type="GO" id="GO:0008168">
    <property type="term" value="F:methyltransferase activity"/>
    <property type="evidence" value="ECO:0007669"/>
    <property type="project" value="UniProtKB-KW"/>
</dbReference>
<keyword evidence="6" id="KW-0808">Transferase</keyword>
<dbReference type="SUPFAM" id="SSF89562">
    <property type="entry name" value="RraA-like"/>
    <property type="match status" value="1"/>
</dbReference>
<evidence type="ECO:0000256" key="1">
    <source>
        <dbReference type="ARBA" id="ARBA00001968"/>
    </source>
</evidence>
<dbReference type="GO" id="GO:0046872">
    <property type="term" value="F:metal ion binding"/>
    <property type="evidence" value="ECO:0007669"/>
    <property type="project" value="UniProtKB-KW"/>
</dbReference>
<accession>A0A512DTU9</accession>
<evidence type="ECO:0000256" key="3">
    <source>
        <dbReference type="ARBA" id="ARBA00029596"/>
    </source>
</evidence>
<reference evidence="6 7" key="1">
    <citation type="submission" date="2019-07" db="EMBL/GenBank/DDBJ databases">
        <title>Whole genome shotgun sequence of Skermanella aerolata NBRC 106429.</title>
        <authorList>
            <person name="Hosoyama A."/>
            <person name="Uohara A."/>
            <person name="Ohji S."/>
            <person name="Ichikawa N."/>
        </authorList>
    </citation>
    <scope>NUCLEOTIDE SEQUENCE [LARGE SCALE GENOMIC DNA]</scope>
    <source>
        <strain evidence="6 7">NBRC 106429</strain>
    </source>
</reference>
<name>A0A512DTU9_9PROT</name>
<comment type="cofactor">
    <cofactor evidence="5">
        <name>Mg(2+)</name>
        <dbReference type="ChEBI" id="CHEBI:18420"/>
    </cofactor>
</comment>
<keyword evidence="7" id="KW-1185">Reference proteome</keyword>
<keyword evidence="6" id="KW-0489">Methyltransferase</keyword>
<dbReference type="Pfam" id="PF03737">
    <property type="entry name" value="RraA-like"/>
    <property type="match status" value="1"/>
</dbReference>
<evidence type="ECO:0000313" key="7">
    <source>
        <dbReference type="Proteomes" id="UP000321523"/>
    </source>
</evidence>
<dbReference type="PANTHER" id="PTHR33254:SF4">
    <property type="entry name" value="4-HYDROXY-4-METHYL-2-OXOGLUTARATE ALDOLASE 3-RELATED"/>
    <property type="match status" value="1"/>
</dbReference>
<dbReference type="CDD" id="cd16841">
    <property type="entry name" value="RraA_family"/>
    <property type="match status" value="1"/>
</dbReference>
<evidence type="ECO:0000256" key="4">
    <source>
        <dbReference type="ARBA" id="ARBA00030169"/>
    </source>
</evidence>
<dbReference type="OrthoDB" id="8717144at2"/>
<dbReference type="RefSeq" id="WP_044434468.1">
    <property type="nucleotide sequence ID" value="NZ_BJYZ01000018.1"/>
</dbReference>
<evidence type="ECO:0000256" key="5">
    <source>
        <dbReference type="PIRSR" id="PIRSR605493-1"/>
    </source>
</evidence>
<feature type="binding site" evidence="5">
    <location>
        <begin position="98"/>
        <end position="101"/>
    </location>
    <ligand>
        <name>substrate</name>
    </ligand>
</feature>
<dbReference type="Gene3D" id="3.50.30.40">
    <property type="entry name" value="Ribonuclease E inhibitor RraA/RraA-like"/>
    <property type="match status" value="1"/>
</dbReference>
<dbReference type="PANTHER" id="PTHR33254">
    <property type="entry name" value="4-HYDROXY-4-METHYL-2-OXOGLUTARATE ALDOLASE 3-RELATED"/>
    <property type="match status" value="1"/>
</dbReference>